<feature type="region of interest" description="Disordered" evidence="1">
    <location>
        <begin position="1"/>
        <end position="20"/>
    </location>
</feature>
<dbReference type="AlphaFoldDB" id="A0A0A9B2D0"/>
<organism evidence="2">
    <name type="scientific">Arundo donax</name>
    <name type="common">Giant reed</name>
    <name type="synonym">Donax arundinaceus</name>
    <dbReference type="NCBI Taxonomy" id="35708"/>
    <lineage>
        <taxon>Eukaryota</taxon>
        <taxon>Viridiplantae</taxon>
        <taxon>Streptophyta</taxon>
        <taxon>Embryophyta</taxon>
        <taxon>Tracheophyta</taxon>
        <taxon>Spermatophyta</taxon>
        <taxon>Magnoliopsida</taxon>
        <taxon>Liliopsida</taxon>
        <taxon>Poales</taxon>
        <taxon>Poaceae</taxon>
        <taxon>PACMAD clade</taxon>
        <taxon>Arundinoideae</taxon>
        <taxon>Arundineae</taxon>
        <taxon>Arundo</taxon>
    </lineage>
</organism>
<feature type="compositionally biased region" description="Pro residues" evidence="1">
    <location>
        <begin position="8"/>
        <end position="18"/>
    </location>
</feature>
<feature type="compositionally biased region" description="Basic and acidic residues" evidence="1">
    <location>
        <begin position="60"/>
        <end position="69"/>
    </location>
</feature>
<evidence type="ECO:0000256" key="1">
    <source>
        <dbReference type="SAM" id="MobiDB-lite"/>
    </source>
</evidence>
<reference evidence="2" key="2">
    <citation type="journal article" date="2015" name="Data Brief">
        <title>Shoot transcriptome of the giant reed, Arundo donax.</title>
        <authorList>
            <person name="Barrero R.A."/>
            <person name="Guerrero F.D."/>
            <person name="Moolhuijzen P."/>
            <person name="Goolsby J.A."/>
            <person name="Tidwell J."/>
            <person name="Bellgard S.E."/>
            <person name="Bellgard M.I."/>
        </authorList>
    </citation>
    <scope>NUCLEOTIDE SEQUENCE</scope>
    <source>
        <tissue evidence="2">Shoot tissue taken approximately 20 cm above the soil surface</tissue>
    </source>
</reference>
<evidence type="ECO:0000313" key="2">
    <source>
        <dbReference type="EMBL" id="JAD58109.1"/>
    </source>
</evidence>
<proteinExistence type="predicted"/>
<dbReference type="EMBL" id="GBRH01239786">
    <property type="protein sequence ID" value="JAD58109.1"/>
    <property type="molecule type" value="Transcribed_RNA"/>
</dbReference>
<protein>
    <submittedName>
        <fullName evidence="2">Uncharacterized protein</fullName>
    </submittedName>
</protein>
<reference evidence="2" key="1">
    <citation type="submission" date="2014-09" db="EMBL/GenBank/DDBJ databases">
        <authorList>
            <person name="Magalhaes I.L.F."/>
            <person name="Oliveira U."/>
            <person name="Santos F.R."/>
            <person name="Vidigal T.H.D.A."/>
            <person name="Brescovit A.D."/>
            <person name="Santos A.J."/>
        </authorList>
    </citation>
    <scope>NUCLEOTIDE SEQUENCE</scope>
    <source>
        <tissue evidence="2">Shoot tissue taken approximately 20 cm above the soil surface</tissue>
    </source>
</reference>
<accession>A0A0A9B2D0</accession>
<feature type="region of interest" description="Disordered" evidence="1">
    <location>
        <begin position="50"/>
        <end position="72"/>
    </location>
</feature>
<sequence length="119" mass="12737">MTCISPAPQNPSPQPSPPSHACMRPACAASSCRWSTPSRRRTDASIRPARYTSSVGGRCRRSEEQEQRRTVGVSRLLAGQPCAHRRGVATATATNLAASLSLVCRVMVHGREVLAANPD</sequence>
<name>A0A0A9B2D0_ARUDO</name>